<keyword evidence="9 10" id="KW-0472">Membrane</keyword>
<evidence type="ECO:0000256" key="8">
    <source>
        <dbReference type="ARBA" id="ARBA00023034"/>
    </source>
</evidence>
<name>A0A210QPZ9_MIZYE</name>
<keyword evidence="4 11" id="KW-0808">Transferase</keyword>
<evidence type="ECO:0000256" key="6">
    <source>
        <dbReference type="ARBA" id="ARBA00022968"/>
    </source>
</evidence>
<dbReference type="Pfam" id="PF01762">
    <property type="entry name" value="Galactosyl_T"/>
    <property type="match status" value="1"/>
</dbReference>
<sequence length="362" mass="41190">MLKTMGKCPRNFCLVLTSVVTGLVLMLLQSHSQLEFTWSKRYVTECNGCNKFVGKPTIEPTNVCKQYDGNTTSGHTELIILVMSPVNDKEARDAVRDTWGGIREQTTGHFRVVFVVGKMKSTDLFNEASSQGDILQLNVPETQKAITEKVVHSFRWFTVRCSHIKYVMKTDTEVFINVPYIFKILQKYDLRNIIVGHCYHRFVNHDRSRNTQEYKTLKKISGSHSPPYCSGSGYLIGRETAVTLTAIFADTPYFPVEDVYIGMCAYKTKVEVMDVPGFDVEYVGYDASQYCHCAGTVPKVDAGRQREIFVRQLGDCKQTWSRGMDDLRACFVDIMDVLKPLTIMTLSGLLIILFFIVRRKVN</sequence>
<dbReference type="AlphaFoldDB" id="A0A210QPZ9"/>
<dbReference type="GO" id="GO:0006493">
    <property type="term" value="P:protein O-linked glycosylation"/>
    <property type="evidence" value="ECO:0007669"/>
    <property type="project" value="TreeGrafter"/>
</dbReference>
<keyword evidence="7 10" id="KW-1133">Transmembrane helix</keyword>
<evidence type="ECO:0000256" key="1">
    <source>
        <dbReference type="ARBA" id="ARBA00004323"/>
    </source>
</evidence>
<evidence type="ECO:0000313" key="11">
    <source>
        <dbReference type="EMBL" id="OWF50801.1"/>
    </source>
</evidence>
<proteinExistence type="inferred from homology"/>
<keyword evidence="8 10" id="KW-0333">Golgi apparatus</keyword>
<keyword evidence="5 10" id="KW-0812">Transmembrane</keyword>
<feature type="transmembrane region" description="Helical" evidence="10">
    <location>
        <begin position="337"/>
        <end position="357"/>
    </location>
</feature>
<dbReference type="Gene3D" id="3.90.550.50">
    <property type="match status" value="1"/>
</dbReference>
<evidence type="ECO:0000256" key="10">
    <source>
        <dbReference type="RuleBase" id="RU363063"/>
    </source>
</evidence>
<evidence type="ECO:0000256" key="5">
    <source>
        <dbReference type="ARBA" id="ARBA00022692"/>
    </source>
</evidence>
<reference evidence="11 12" key="1">
    <citation type="journal article" date="2017" name="Nat. Ecol. Evol.">
        <title>Scallop genome provides insights into evolution of bilaterian karyotype and development.</title>
        <authorList>
            <person name="Wang S."/>
            <person name="Zhang J."/>
            <person name="Jiao W."/>
            <person name="Li J."/>
            <person name="Xun X."/>
            <person name="Sun Y."/>
            <person name="Guo X."/>
            <person name="Huan P."/>
            <person name="Dong B."/>
            <person name="Zhang L."/>
            <person name="Hu X."/>
            <person name="Sun X."/>
            <person name="Wang J."/>
            <person name="Zhao C."/>
            <person name="Wang Y."/>
            <person name="Wang D."/>
            <person name="Huang X."/>
            <person name="Wang R."/>
            <person name="Lv J."/>
            <person name="Li Y."/>
            <person name="Zhang Z."/>
            <person name="Liu B."/>
            <person name="Lu W."/>
            <person name="Hui Y."/>
            <person name="Liang J."/>
            <person name="Zhou Z."/>
            <person name="Hou R."/>
            <person name="Li X."/>
            <person name="Liu Y."/>
            <person name="Li H."/>
            <person name="Ning X."/>
            <person name="Lin Y."/>
            <person name="Zhao L."/>
            <person name="Xing Q."/>
            <person name="Dou J."/>
            <person name="Li Y."/>
            <person name="Mao J."/>
            <person name="Guo H."/>
            <person name="Dou H."/>
            <person name="Li T."/>
            <person name="Mu C."/>
            <person name="Jiang W."/>
            <person name="Fu Q."/>
            <person name="Fu X."/>
            <person name="Miao Y."/>
            <person name="Liu J."/>
            <person name="Yu Q."/>
            <person name="Li R."/>
            <person name="Liao H."/>
            <person name="Li X."/>
            <person name="Kong Y."/>
            <person name="Jiang Z."/>
            <person name="Chourrout D."/>
            <person name="Li R."/>
            <person name="Bao Z."/>
        </authorList>
    </citation>
    <scope>NUCLEOTIDE SEQUENCE [LARGE SCALE GENOMIC DNA]</scope>
    <source>
        <strain evidence="11 12">PY_sf001</strain>
    </source>
</reference>
<dbReference type="OrthoDB" id="115198at2759"/>
<dbReference type="GO" id="GO:0000139">
    <property type="term" value="C:Golgi membrane"/>
    <property type="evidence" value="ECO:0007669"/>
    <property type="project" value="UniProtKB-SubCell"/>
</dbReference>
<comment type="caution">
    <text evidence="11">The sequence shown here is derived from an EMBL/GenBank/DDBJ whole genome shotgun (WGS) entry which is preliminary data.</text>
</comment>
<dbReference type="GO" id="GO:0016758">
    <property type="term" value="F:hexosyltransferase activity"/>
    <property type="evidence" value="ECO:0007669"/>
    <property type="project" value="InterPro"/>
</dbReference>
<evidence type="ECO:0000313" key="12">
    <source>
        <dbReference type="Proteomes" id="UP000242188"/>
    </source>
</evidence>
<organism evidence="11 12">
    <name type="scientific">Mizuhopecten yessoensis</name>
    <name type="common">Japanese scallop</name>
    <name type="synonym">Patinopecten yessoensis</name>
    <dbReference type="NCBI Taxonomy" id="6573"/>
    <lineage>
        <taxon>Eukaryota</taxon>
        <taxon>Metazoa</taxon>
        <taxon>Spiralia</taxon>
        <taxon>Lophotrochozoa</taxon>
        <taxon>Mollusca</taxon>
        <taxon>Bivalvia</taxon>
        <taxon>Autobranchia</taxon>
        <taxon>Pteriomorphia</taxon>
        <taxon>Pectinida</taxon>
        <taxon>Pectinoidea</taxon>
        <taxon>Pectinidae</taxon>
        <taxon>Mizuhopecten</taxon>
    </lineage>
</organism>
<keyword evidence="12" id="KW-1185">Reference proteome</keyword>
<keyword evidence="3 10" id="KW-0328">Glycosyltransferase</keyword>
<accession>A0A210QPZ9</accession>
<comment type="similarity">
    <text evidence="2 10">Belongs to the glycosyltransferase 31 family.</text>
</comment>
<dbReference type="PANTHER" id="PTHR11214">
    <property type="entry name" value="BETA-1,3-N-ACETYLGLUCOSAMINYLTRANSFERASE"/>
    <property type="match status" value="1"/>
</dbReference>
<dbReference type="Proteomes" id="UP000242188">
    <property type="component" value="Unassembled WGS sequence"/>
</dbReference>
<dbReference type="InterPro" id="IPR002659">
    <property type="entry name" value="Glyco_trans_31"/>
</dbReference>
<dbReference type="PANTHER" id="PTHR11214:SF378">
    <property type="entry name" value="BETA-1,3-GALACTOSYLTRANSFERASE 4"/>
    <property type="match status" value="1"/>
</dbReference>
<evidence type="ECO:0000256" key="2">
    <source>
        <dbReference type="ARBA" id="ARBA00008661"/>
    </source>
</evidence>
<gene>
    <name evidence="11" type="ORF">KP79_PYT00822</name>
</gene>
<dbReference type="EC" id="2.4.1.-" evidence="10"/>
<evidence type="ECO:0000256" key="7">
    <source>
        <dbReference type="ARBA" id="ARBA00022989"/>
    </source>
</evidence>
<evidence type="ECO:0000256" key="3">
    <source>
        <dbReference type="ARBA" id="ARBA00022676"/>
    </source>
</evidence>
<evidence type="ECO:0000256" key="4">
    <source>
        <dbReference type="ARBA" id="ARBA00022679"/>
    </source>
</evidence>
<comment type="subcellular location">
    <subcellularLocation>
        <location evidence="1 10">Golgi apparatus membrane</location>
        <topology evidence="1 10">Single-pass type II membrane protein</topology>
    </subcellularLocation>
</comment>
<dbReference type="EMBL" id="NEDP02002446">
    <property type="protein sequence ID" value="OWF50801.1"/>
    <property type="molecule type" value="Genomic_DNA"/>
</dbReference>
<protein>
    <recommendedName>
        <fullName evidence="10">Hexosyltransferase</fullName>
        <ecNumber evidence="10">2.4.1.-</ecNumber>
    </recommendedName>
</protein>
<evidence type="ECO:0000256" key="9">
    <source>
        <dbReference type="ARBA" id="ARBA00023136"/>
    </source>
</evidence>
<keyword evidence="6 10" id="KW-0735">Signal-anchor</keyword>